<dbReference type="InterPro" id="IPR013321">
    <property type="entry name" value="Arc_rbn_hlx_hlx"/>
</dbReference>
<evidence type="ECO:0000313" key="3">
    <source>
        <dbReference type="Proteomes" id="UP001593833"/>
    </source>
</evidence>
<comment type="caution">
    <text evidence="2">The sequence shown here is derived from an EMBL/GenBank/DDBJ whole genome shotgun (WGS) entry which is preliminary data.</text>
</comment>
<dbReference type="InterPro" id="IPR002145">
    <property type="entry name" value="CopG"/>
</dbReference>
<sequence length="75" mass="9021">MWDMRNSITIRLDRDLGRLLDRLAKQTGRTRSDIVREALQRQLSLYRFEQLRRRVLPFAEARGYLTDEEIARDIS</sequence>
<dbReference type="Pfam" id="PF01402">
    <property type="entry name" value="RHH_1"/>
    <property type="match status" value="1"/>
</dbReference>
<reference evidence="2 3" key="1">
    <citation type="submission" date="2024-09" db="EMBL/GenBank/DDBJ databases">
        <authorList>
            <person name="D'Angelo T."/>
        </authorList>
    </citation>
    <scope>NUCLEOTIDE SEQUENCE [LARGE SCALE GENOMIC DNA]</scope>
    <source>
        <strain evidence="2">SAG AM-320-E07</strain>
    </source>
</reference>
<dbReference type="EMBL" id="JBHPKH010000078">
    <property type="protein sequence ID" value="MFC1573123.1"/>
    <property type="molecule type" value="Genomic_DNA"/>
</dbReference>
<dbReference type="Gene3D" id="1.10.1220.10">
    <property type="entry name" value="Met repressor-like"/>
    <property type="match status" value="1"/>
</dbReference>
<dbReference type="InterPro" id="IPR010985">
    <property type="entry name" value="Ribbon_hlx_hlx"/>
</dbReference>
<evidence type="ECO:0000259" key="1">
    <source>
        <dbReference type="Pfam" id="PF01402"/>
    </source>
</evidence>
<evidence type="ECO:0000313" key="2">
    <source>
        <dbReference type="EMBL" id="MFC1573123.1"/>
    </source>
</evidence>
<name>A0ABV6YLB5_UNCEI</name>
<feature type="domain" description="Ribbon-helix-helix protein CopG" evidence="1">
    <location>
        <begin position="7"/>
        <end position="43"/>
    </location>
</feature>
<organism evidence="2 3">
    <name type="scientific">Eiseniibacteriota bacterium</name>
    <dbReference type="NCBI Taxonomy" id="2212470"/>
    <lineage>
        <taxon>Bacteria</taxon>
        <taxon>Candidatus Eiseniibacteriota</taxon>
    </lineage>
</organism>
<dbReference type="CDD" id="cd22235">
    <property type="entry name" value="RHH_CopG_archaea"/>
    <property type="match status" value="1"/>
</dbReference>
<dbReference type="SUPFAM" id="SSF47598">
    <property type="entry name" value="Ribbon-helix-helix"/>
    <property type="match status" value="1"/>
</dbReference>
<gene>
    <name evidence="2" type="ORF">ACFL6M_05940</name>
</gene>
<keyword evidence="3" id="KW-1185">Reference proteome</keyword>
<protein>
    <submittedName>
        <fullName evidence="2">CopG family ribbon-helix-helix protein</fullName>
    </submittedName>
</protein>
<accession>A0ABV6YLB5</accession>
<proteinExistence type="predicted"/>
<dbReference type="Proteomes" id="UP001593833">
    <property type="component" value="Unassembled WGS sequence"/>
</dbReference>